<feature type="compositionally biased region" description="Low complexity" evidence="20">
    <location>
        <begin position="453"/>
        <end position="463"/>
    </location>
</feature>
<comment type="catalytic activity">
    <reaction evidence="19">
        <text>2 Fe(2+) + NADP(+) + H(+) = 2 Fe(3+) + NADPH</text>
        <dbReference type="Rhea" id="RHEA:71767"/>
        <dbReference type="ChEBI" id="CHEBI:15378"/>
        <dbReference type="ChEBI" id="CHEBI:29033"/>
        <dbReference type="ChEBI" id="CHEBI:29034"/>
        <dbReference type="ChEBI" id="CHEBI:57783"/>
        <dbReference type="ChEBI" id="CHEBI:58349"/>
    </reaction>
    <physiologicalReaction direction="right-to-left" evidence="19">
        <dbReference type="Rhea" id="RHEA:71769"/>
    </physiologicalReaction>
</comment>
<evidence type="ECO:0000313" key="24">
    <source>
        <dbReference type="EMBL" id="KAL2084155.1"/>
    </source>
</evidence>
<dbReference type="PANTHER" id="PTHR14239">
    <property type="entry name" value="DUDULIN-RELATED"/>
    <property type="match status" value="1"/>
</dbReference>
<gene>
    <name evidence="24" type="ORF">ACEWY4_019673</name>
</gene>
<evidence type="ECO:0000256" key="2">
    <source>
        <dbReference type="ARBA" id="ARBA00001974"/>
    </source>
</evidence>
<keyword evidence="5" id="KW-0813">Transport</keyword>
<dbReference type="GO" id="GO:0046872">
    <property type="term" value="F:metal ion binding"/>
    <property type="evidence" value="ECO:0007669"/>
    <property type="project" value="UniProtKB-KW"/>
</dbReference>
<keyword evidence="16" id="KW-0406">Ion transport</keyword>
<dbReference type="AlphaFoldDB" id="A0ABD1JAD4"/>
<dbReference type="Proteomes" id="UP001591681">
    <property type="component" value="Unassembled WGS sequence"/>
</dbReference>
<keyword evidence="6" id="KW-0410">Iron transport</keyword>
<evidence type="ECO:0000256" key="10">
    <source>
        <dbReference type="ARBA" id="ARBA00022753"/>
    </source>
</evidence>
<evidence type="ECO:0000256" key="18">
    <source>
        <dbReference type="ARBA" id="ARBA00048958"/>
    </source>
</evidence>
<accession>A0ABD1JAD4</accession>
<dbReference type="GO" id="GO:0016491">
    <property type="term" value="F:oxidoreductase activity"/>
    <property type="evidence" value="ECO:0007669"/>
    <property type="project" value="UniProtKB-KW"/>
</dbReference>
<feature type="transmembrane region" description="Helical" evidence="21">
    <location>
        <begin position="341"/>
        <end position="362"/>
    </location>
</feature>
<evidence type="ECO:0000256" key="19">
    <source>
        <dbReference type="ARBA" id="ARBA00049387"/>
    </source>
</evidence>
<dbReference type="InterPro" id="IPR028939">
    <property type="entry name" value="P5C_Rdtase_cat_N"/>
</dbReference>
<dbReference type="GO" id="GO:0006826">
    <property type="term" value="P:iron ion transport"/>
    <property type="evidence" value="ECO:0007669"/>
    <property type="project" value="UniProtKB-KW"/>
</dbReference>
<dbReference type="Pfam" id="PF01794">
    <property type="entry name" value="Ferric_reduct"/>
    <property type="match status" value="1"/>
</dbReference>
<comment type="similarity">
    <text evidence="4">Belongs to the STEAP family.</text>
</comment>
<keyword evidence="14" id="KW-0408">Iron</keyword>
<evidence type="ECO:0000256" key="1">
    <source>
        <dbReference type="ARBA" id="ARBA00001970"/>
    </source>
</evidence>
<feature type="transmembrane region" description="Helical" evidence="21">
    <location>
        <begin position="374"/>
        <end position="391"/>
    </location>
</feature>
<comment type="cofactor">
    <cofactor evidence="1">
        <name>heme b</name>
        <dbReference type="ChEBI" id="CHEBI:60344"/>
    </cofactor>
</comment>
<evidence type="ECO:0000256" key="21">
    <source>
        <dbReference type="SAM" id="Phobius"/>
    </source>
</evidence>
<dbReference type="SUPFAM" id="SSF51735">
    <property type="entry name" value="NAD(P)-binding Rossmann-fold domains"/>
    <property type="match status" value="1"/>
</dbReference>
<keyword evidence="17 21" id="KW-0472">Membrane</keyword>
<feature type="transmembrane region" description="Helical" evidence="21">
    <location>
        <begin position="235"/>
        <end position="260"/>
    </location>
</feature>
<evidence type="ECO:0000256" key="6">
    <source>
        <dbReference type="ARBA" id="ARBA00022496"/>
    </source>
</evidence>
<evidence type="ECO:0000256" key="7">
    <source>
        <dbReference type="ARBA" id="ARBA00022630"/>
    </source>
</evidence>
<keyword evidence="12 21" id="KW-1133">Transmembrane helix</keyword>
<evidence type="ECO:0000259" key="23">
    <source>
        <dbReference type="Pfam" id="PF03807"/>
    </source>
</evidence>
<dbReference type="PANTHER" id="PTHR14239:SF5">
    <property type="entry name" value="METALLOREDUCTASE STEAP4"/>
    <property type="match status" value="1"/>
</dbReference>
<comment type="catalytic activity">
    <reaction evidence="18">
        <text>2 Cu(+) + NADP(+) + H(+) = 2 Cu(2+) + NADPH</text>
        <dbReference type="Rhea" id="RHEA:71771"/>
        <dbReference type="ChEBI" id="CHEBI:15378"/>
        <dbReference type="ChEBI" id="CHEBI:29036"/>
        <dbReference type="ChEBI" id="CHEBI:49552"/>
        <dbReference type="ChEBI" id="CHEBI:57783"/>
        <dbReference type="ChEBI" id="CHEBI:58349"/>
    </reaction>
    <physiologicalReaction direction="right-to-left" evidence="18">
        <dbReference type="Rhea" id="RHEA:71773"/>
    </physiologicalReaction>
</comment>
<sequence length="463" mass="51480">MTGDQKQGTVCIFGTGDFGRSLGLRLLQAGYEVVFGSRDPKNNSLVPQGSKVMAHAEAAQMAQVIFMAVHRNHYQFLTSLTSSLEGKVLVDVSNNLKMGQYPQSNAEYLSSLVPGASVVKGFNTVSAWALQSGALDASRQVLVCGDDPKAKQAVVDIAHSLGLTAQDRGSLRAAGELEDIPLQLFPLWRLPLWVAAGLTALLFLYLLIHYVIYAYVEDGKDSFYRVMISLPNKLFAIVSLIMLALCYLPSSLAAILQLYHGTKYKRFPDWLDRWMLSRKQLGLVALAFGVLHVLCVFVKPIAYSFMHSQDTDVIQQIRENVTEPFDNTEAWRSDAYKSLGVLGFSMFLLLGITSLPSVSNTLNWREFRFVQSKLGHLTLVLCTAHCFLYGWDKFLQPSRYKWWTPPPYMVALVVPCVVLVLKLVLITPCIDHRVTRIRQGWQRPRKGSGGGHTTVSTGKATSL</sequence>
<evidence type="ECO:0000313" key="25">
    <source>
        <dbReference type="Proteomes" id="UP001591681"/>
    </source>
</evidence>
<dbReference type="EMBL" id="JBHFQA010000017">
    <property type="protein sequence ID" value="KAL2084155.1"/>
    <property type="molecule type" value="Genomic_DNA"/>
</dbReference>
<evidence type="ECO:0008006" key="26">
    <source>
        <dbReference type="Google" id="ProtNLM"/>
    </source>
</evidence>
<feature type="domain" description="Ferric oxidoreductase" evidence="22">
    <location>
        <begin position="236"/>
        <end position="370"/>
    </location>
</feature>
<evidence type="ECO:0000259" key="22">
    <source>
        <dbReference type="Pfam" id="PF01794"/>
    </source>
</evidence>
<keyword evidence="7" id="KW-0285">Flavoprotein</keyword>
<evidence type="ECO:0000256" key="16">
    <source>
        <dbReference type="ARBA" id="ARBA00023065"/>
    </source>
</evidence>
<feature type="transmembrane region" description="Helical" evidence="21">
    <location>
        <begin position="192"/>
        <end position="215"/>
    </location>
</feature>
<feature type="domain" description="Pyrroline-5-carboxylate reductase catalytic N-terminal" evidence="23">
    <location>
        <begin position="9"/>
        <end position="95"/>
    </location>
</feature>
<evidence type="ECO:0000256" key="3">
    <source>
        <dbReference type="ARBA" id="ARBA00004337"/>
    </source>
</evidence>
<dbReference type="GO" id="GO:0010008">
    <property type="term" value="C:endosome membrane"/>
    <property type="evidence" value="ECO:0007669"/>
    <property type="project" value="UniProtKB-SubCell"/>
</dbReference>
<feature type="transmembrane region" description="Helical" evidence="21">
    <location>
        <begin position="281"/>
        <end position="302"/>
    </location>
</feature>
<keyword evidence="15" id="KW-0186">Copper</keyword>
<evidence type="ECO:0000256" key="4">
    <source>
        <dbReference type="ARBA" id="ARBA00007729"/>
    </source>
</evidence>
<comment type="subcellular location">
    <subcellularLocation>
        <location evidence="3">Endosome membrane</location>
        <topology evidence="3">Multi-pass membrane protein</topology>
    </subcellularLocation>
</comment>
<keyword evidence="9" id="KW-0479">Metal-binding</keyword>
<keyword evidence="25" id="KW-1185">Reference proteome</keyword>
<evidence type="ECO:0000256" key="20">
    <source>
        <dbReference type="SAM" id="MobiDB-lite"/>
    </source>
</evidence>
<evidence type="ECO:0000256" key="12">
    <source>
        <dbReference type="ARBA" id="ARBA00022989"/>
    </source>
</evidence>
<evidence type="ECO:0000256" key="11">
    <source>
        <dbReference type="ARBA" id="ARBA00022827"/>
    </source>
</evidence>
<evidence type="ECO:0000256" key="5">
    <source>
        <dbReference type="ARBA" id="ARBA00022448"/>
    </source>
</evidence>
<dbReference type="FunFam" id="3.40.50.720:FF:000051">
    <property type="entry name" value="STEAP2 metalloreductase"/>
    <property type="match status" value="1"/>
</dbReference>
<protein>
    <recommendedName>
        <fullName evidence="26">Metalloreductase STEAP4</fullName>
    </recommendedName>
</protein>
<dbReference type="InterPro" id="IPR036291">
    <property type="entry name" value="NAD(P)-bd_dom_sf"/>
</dbReference>
<evidence type="ECO:0000256" key="15">
    <source>
        <dbReference type="ARBA" id="ARBA00023008"/>
    </source>
</evidence>
<keyword evidence="13" id="KW-0560">Oxidoreductase</keyword>
<evidence type="ECO:0000256" key="17">
    <source>
        <dbReference type="ARBA" id="ARBA00023136"/>
    </source>
</evidence>
<dbReference type="Gene3D" id="3.40.50.720">
    <property type="entry name" value="NAD(P)-binding Rossmann-like Domain"/>
    <property type="match status" value="1"/>
</dbReference>
<evidence type="ECO:0000256" key="8">
    <source>
        <dbReference type="ARBA" id="ARBA00022692"/>
    </source>
</evidence>
<keyword evidence="11" id="KW-0274">FAD</keyword>
<comment type="cofactor">
    <cofactor evidence="2">
        <name>FAD</name>
        <dbReference type="ChEBI" id="CHEBI:57692"/>
    </cofactor>
</comment>
<dbReference type="InterPro" id="IPR051267">
    <property type="entry name" value="STEAP_metalloreductase"/>
</dbReference>
<evidence type="ECO:0000256" key="14">
    <source>
        <dbReference type="ARBA" id="ARBA00023004"/>
    </source>
</evidence>
<keyword evidence="8 21" id="KW-0812">Transmembrane</keyword>
<comment type="caution">
    <text evidence="24">The sequence shown here is derived from an EMBL/GenBank/DDBJ whole genome shotgun (WGS) entry which is preliminary data.</text>
</comment>
<keyword evidence="10" id="KW-0967">Endosome</keyword>
<proteinExistence type="inferred from homology"/>
<dbReference type="InterPro" id="IPR013130">
    <property type="entry name" value="Fe3_Rdtase_TM_dom"/>
</dbReference>
<evidence type="ECO:0000256" key="9">
    <source>
        <dbReference type="ARBA" id="ARBA00022723"/>
    </source>
</evidence>
<name>A0ABD1JAD4_9TELE</name>
<organism evidence="24 25">
    <name type="scientific">Coilia grayii</name>
    <name type="common">Gray's grenadier anchovy</name>
    <dbReference type="NCBI Taxonomy" id="363190"/>
    <lineage>
        <taxon>Eukaryota</taxon>
        <taxon>Metazoa</taxon>
        <taxon>Chordata</taxon>
        <taxon>Craniata</taxon>
        <taxon>Vertebrata</taxon>
        <taxon>Euteleostomi</taxon>
        <taxon>Actinopterygii</taxon>
        <taxon>Neopterygii</taxon>
        <taxon>Teleostei</taxon>
        <taxon>Clupei</taxon>
        <taxon>Clupeiformes</taxon>
        <taxon>Clupeoidei</taxon>
        <taxon>Engraulidae</taxon>
        <taxon>Coilinae</taxon>
        <taxon>Coilia</taxon>
    </lineage>
</organism>
<evidence type="ECO:0000256" key="13">
    <source>
        <dbReference type="ARBA" id="ARBA00023002"/>
    </source>
</evidence>
<reference evidence="24 25" key="1">
    <citation type="submission" date="2024-09" db="EMBL/GenBank/DDBJ databases">
        <title>A chromosome-level genome assembly of Gray's grenadier anchovy, Coilia grayii.</title>
        <authorList>
            <person name="Fu Z."/>
        </authorList>
    </citation>
    <scope>NUCLEOTIDE SEQUENCE [LARGE SCALE GENOMIC DNA]</scope>
    <source>
        <strain evidence="24">G4</strain>
        <tissue evidence="24">Muscle</tissue>
    </source>
</reference>
<dbReference type="Pfam" id="PF03807">
    <property type="entry name" value="F420_oxidored"/>
    <property type="match status" value="1"/>
</dbReference>
<feature type="region of interest" description="Disordered" evidence="20">
    <location>
        <begin position="442"/>
        <end position="463"/>
    </location>
</feature>
<feature type="transmembrane region" description="Helical" evidence="21">
    <location>
        <begin position="411"/>
        <end position="430"/>
    </location>
</feature>